<dbReference type="CDD" id="cd00082">
    <property type="entry name" value="HisKA"/>
    <property type="match status" value="1"/>
</dbReference>
<dbReference type="Gene3D" id="3.30.450.20">
    <property type="entry name" value="PAS domain"/>
    <property type="match status" value="2"/>
</dbReference>
<dbReference type="InterPro" id="IPR036097">
    <property type="entry name" value="HisK_dim/P_sf"/>
</dbReference>
<protein>
    <recommendedName>
        <fullName evidence="2">histidine kinase</fullName>
        <ecNumber evidence="2">2.7.13.3</ecNumber>
    </recommendedName>
</protein>
<dbReference type="PROSITE" id="PS50109">
    <property type="entry name" value="HIS_KIN"/>
    <property type="match status" value="1"/>
</dbReference>
<evidence type="ECO:0000259" key="8">
    <source>
        <dbReference type="PROSITE" id="PS50113"/>
    </source>
</evidence>
<keyword evidence="4" id="KW-0808">Transferase</keyword>
<reference evidence="9 10" key="1">
    <citation type="submission" date="2019-11" db="EMBL/GenBank/DDBJ databases">
        <title>Spirosoma endbachense sp. nov., isolated from a natural salt meadow.</title>
        <authorList>
            <person name="Rojas J."/>
            <person name="Ambika Manirajan B."/>
            <person name="Ratering S."/>
            <person name="Suarez C."/>
            <person name="Geissler-Plaum R."/>
            <person name="Schnell S."/>
        </authorList>
    </citation>
    <scope>NUCLEOTIDE SEQUENCE [LARGE SCALE GENOMIC DNA]</scope>
    <source>
        <strain evidence="9 10">I-24</strain>
    </source>
</reference>
<organism evidence="9 10">
    <name type="scientific">Spirosoma endbachense</name>
    <dbReference type="NCBI Taxonomy" id="2666025"/>
    <lineage>
        <taxon>Bacteria</taxon>
        <taxon>Pseudomonadati</taxon>
        <taxon>Bacteroidota</taxon>
        <taxon>Cytophagia</taxon>
        <taxon>Cytophagales</taxon>
        <taxon>Cytophagaceae</taxon>
        <taxon>Spirosoma</taxon>
    </lineage>
</organism>
<dbReference type="GO" id="GO:0000155">
    <property type="term" value="F:phosphorelay sensor kinase activity"/>
    <property type="evidence" value="ECO:0007669"/>
    <property type="project" value="InterPro"/>
</dbReference>
<dbReference type="Pfam" id="PF08447">
    <property type="entry name" value="PAS_3"/>
    <property type="match status" value="1"/>
</dbReference>
<dbReference type="SUPFAM" id="SSF55874">
    <property type="entry name" value="ATPase domain of HSP90 chaperone/DNA topoisomerase II/histidine kinase"/>
    <property type="match status" value="1"/>
</dbReference>
<dbReference type="PANTHER" id="PTHR43304:SF1">
    <property type="entry name" value="PAC DOMAIN-CONTAINING PROTEIN"/>
    <property type="match status" value="1"/>
</dbReference>
<name>A0A6P1VVF9_9BACT</name>
<dbReference type="InterPro" id="IPR003594">
    <property type="entry name" value="HATPase_dom"/>
</dbReference>
<dbReference type="SMART" id="SM00388">
    <property type="entry name" value="HisKA"/>
    <property type="match status" value="1"/>
</dbReference>
<dbReference type="InterPro" id="IPR013656">
    <property type="entry name" value="PAS_4"/>
</dbReference>
<evidence type="ECO:0000313" key="9">
    <source>
        <dbReference type="EMBL" id="QHV95840.1"/>
    </source>
</evidence>
<dbReference type="SMART" id="SM00086">
    <property type="entry name" value="PAC"/>
    <property type="match status" value="1"/>
</dbReference>
<dbReference type="Gene3D" id="1.10.287.130">
    <property type="match status" value="1"/>
</dbReference>
<dbReference type="PROSITE" id="PS50112">
    <property type="entry name" value="PAS"/>
    <property type="match status" value="1"/>
</dbReference>
<dbReference type="InterPro" id="IPR000014">
    <property type="entry name" value="PAS"/>
</dbReference>
<feature type="domain" description="PAS" evidence="7">
    <location>
        <begin position="12"/>
        <end position="84"/>
    </location>
</feature>
<dbReference type="InterPro" id="IPR003661">
    <property type="entry name" value="HisK_dim/P_dom"/>
</dbReference>
<feature type="domain" description="Histidine kinase" evidence="6">
    <location>
        <begin position="285"/>
        <end position="513"/>
    </location>
</feature>
<dbReference type="Proteomes" id="UP000464577">
    <property type="component" value="Chromosome"/>
</dbReference>
<dbReference type="SUPFAM" id="SSF47384">
    <property type="entry name" value="Homodimeric domain of signal transducing histidine kinase"/>
    <property type="match status" value="1"/>
</dbReference>
<dbReference type="InterPro" id="IPR005467">
    <property type="entry name" value="His_kinase_dom"/>
</dbReference>
<dbReference type="Pfam" id="PF08448">
    <property type="entry name" value="PAS_4"/>
    <property type="match status" value="1"/>
</dbReference>
<dbReference type="PROSITE" id="PS50113">
    <property type="entry name" value="PAC"/>
    <property type="match status" value="1"/>
</dbReference>
<dbReference type="InterPro" id="IPR004358">
    <property type="entry name" value="Sig_transdc_His_kin-like_C"/>
</dbReference>
<dbReference type="InterPro" id="IPR000700">
    <property type="entry name" value="PAS-assoc_C"/>
</dbReference>
<sequence>MSDMNEPSAALAHERFELLAKATHDAVWDWNLITDQVWWNEGFLDLFGYQPGTIKDGANFWITRIHPADRQRVHDSIYQTIRQGKTNWSDEYRFLKNDGSYAYVHDRGYTLFQDGQAVRMVGAMQDITQQVSEMARQQQAEQLKFITDSALTAIGLYSIIRDSQTGEVIDLRYELINQMAQRMTGRPADDLIGRTMLEVFPGIGLSGVWQQYKELAQTGVPLRYQNHYTYEGYDLWYEVQGVRHGDWIVLSFLDITELKKTQLQLESLNEELVRSNESLQQFAYIASHDLQEPLRKIQSFGDILKNNYADQLGSGIDHLERMQSAAGRMAVLIKDLLNFSRISTHHDTAKAVPLERVVERVLDDLALSIQEKQADVQVESLPTVSGDASQLQQLFQNLLSNALKFHQPAVPPHIRICSQLVTATELPATIKPSRQAPAYYRIRVSDNGIGFDEQYLGRIFQVFQRLHTRSQYAGTGIGLAICEKVVTNHGGAITATSTPGEGATFDVYLPATAQNA</sequence>
<evidence type="ECO:0000313" key="10">
    <source>
        <dbReference type="Proteomes" id="UP000464577"/>
    </source>
</evidence>
<evidence type="ECO:0000256" key="1">
    <source>
        <dbReference type="ARBA" id="ARBA00000085"/>
    </source>
</evidence>
<dbReference type="InterPro" id="IPR001610">
    <property type="entry name" value="PAC"/>
</dbReference>
<evidence type="ECO:0000259" key="7">
    <source>
        <dbReference type="PROSITE" id="PS50112"/>
    </source>
</evidence>
<keyword evidence="3" id="KW-0597">Phosphoprotein</keyword>
<dbReference type="InterPro" id="IPR035965">
    <property type="entry name" value="PAS-like_dom_sf"/>
</dbReference>
<dbReference type="Pfam" id="PF00512">
    <property type="entry name" value="HisKA"/>
    <property type="match status" value="1"/>
</dbReference>
<dbReference type="CDD" id="cd00130">
    <property type="entry name" value="PAS"/>
    <property type="match status" value="2"/>
</dbReference>
<dbReference type="InterPro" id="IPR013655">
    <property type="entry name" value="PAS_fold_3"/>
</dbReference>
<feature type="domain" description="PAC" evidence="8">
    <location>
        <begin position="88"/>
        <end position="139"/>
    </location>
</feature>
<evidence type="ECO:0000259" key="6">
    <source>
        <dbReference type="PROSITE" id="PS50109"/>
    </source>
</evidence>
<proteinExistence type="predicted"/>
<dbReference type="KEGG" id="senf:GJR95_12825"/>
<dbReference type="PRINTS" id="PR00344">
    <property type="entry name" value="BCTRLSENSOR"/>
</dbReference>
<gene>
    <name evidence="9" type="ORF">GJR95_12825</name>
</gene>
<dbReference type="SMART" id="SM00091">
    <property type="entry name" value="PAS"/>
    <property type="match status" value="2"/>
</dbReference>
<dbReference type="InterPro" id="IPR052162">
    <property type="entry name" value="Sensor_kinase/Photoreceptor"/>
</dbReference>
<dbReference type="FunFam" id="3.30.565.10:FF:000006">
    <property type="entry name" value="Sensor histidine kinase WalK"/>
    <property type="match status" value="1"/>
</dbReference>
<keyword evidence="5" id="KW-0418">Kinase</keyword>
<evidence type="ECO:0000256" key="4">
    <source>
        <dbReference type="ARBA" id="ARBA00022679"/>
    </source>
</evidence>
<evidence type="ECO:0000256" key="5">
    <source>
        <dbReference type="ARBA" id="ARBA00022777"/>
    </source>
</evidence>
<dbReference type="InterPro" id="IPR036890">
    <property type="entry name" value="HATPase_C_sf"/>
</dbReference>
<dbReference type="EMBL" id="CP045997">
    <property type="protein sequence ID" value="QHV95840.1"/>
    <property type="molecule type" value="Genomic_DNA"/>
</dbReference>
<dbReference type="NCBIfam" id="TIGR00229">
    <property type="entry name" value="sensory_box"/>
    <property type="match status" value="1"/>
</dbReference>
<dbReference type="Pfam" id="PF02518">
    <property type="entry name" value="HATPase_c"/>
    <property type="match status" value="1"/>
</dbReference>
<comment type="catalytic activity">
    <reaction evidence="1">
        <text>ATP + protein L-histidine = ADP + protein N-phospho-L-histidine.</text>
        <dbReference type="EC" id="2.7.13.3"/>
    </reaction>
</comment>
<dbReference type="Gene3D" id="3.30.565.10">
    <property type="entry name" value="Histidine kinase-like ATPase, C-terminal domain"/>
    <property type="match status" value="1"/>
</dbReference>
<dbReference type="AlphaFoldDB" id="A0A6P1VVF9"/>
<evidence type="ECO:0000256" key="2">
    <source>
        <dbReference type="ARBA" id="ARBA00012438"/>
    </source>
</evidence>
<evidence type="ECO:0000256" key="3">
    <source>
        <dbReference type="ARBA" id="ARBA00022553"/>
    </source>
</evidence>
<dbReference type="SUPFAM" id="SSF55785">
    <property type="entry name" value="PYP-like sensor domain (PAS domain)"/>
    <property type="match status" value="2"/>
</dbReference>
<accession>A0A6P1VVF9</accession>
<dbReference type="EC" id="2.7.13.3" evidence="2"/>
<keyword evidence="10" id="KW-1185">Reference proteome</keyword>
<dbReference type="SMART" id="SM00387">
    <property type="entry name" value="HATPase_c"/>
    <property type="match status" value="1"/>
</dbReference>
<dbReference type="PANTHER" id="PTHR43304">
    <property type="entry name" value="PHYTOCHROME-LIKE PROTEIN CPH1"/>
    <property type="match status" value="1"/>
</dbReference>